<feature type="transmembrane region" description="Helical" evidence="1">
    <location>
        <begin position="6"/>
        <end position="27"/>
    </location>
</feature>
<dbReference type="InterPro" id="IPR002181">
    <property type="entry name" value="Fibrinogen_a/b/g_C_dom"/>
</dbReference>
<dbReference type="InterPro" id="IPR050373">
    <property type="entry name" value="Fibrinogen_C-term_domain"/>
</dbReference>
<dbReference type="Gene3D" id="3.90.215.10">
    <property type="entry name" value="Gamma Fibrinogen, chain A, domain 1"/>
    <property type="match status" value="1"/>
</dbReference>
<dbReference type="Proteomes" id="UP001439008">
    <property type="component" value="Unassembled WGS sequence"/>
</dbReference>
<keyword evidence="4" id="KW-1185">Reference proteome</keyword>
<organism evidence="3 4">
    <name type="scientific">Bonamia ostreae</name>
    <dbReference type="NCBI Taxonomy" id="126728"/>
    <lineage>
        <taxon>Eukaryota</taxon>
        <taxon>Sar</taxon>
        <taxon>Rhizaria</taxon>
        <taxon>Endomyxa</taxon>
        <taxon>Ascetosporea</taxon>
        <taxon>Haplosporida</taxon>
        <taxon>Bonamia</taxon>
    </lineage>
</organism>
<evidence type="ECO:0000313" key="3">
    <source>
        <dbReference type="EMBL" id="MES1922059.1"/>
    </source>
</evidence>
<keyword evidence="1" id="KW-0812">Transmembrane</keyword>
<accession>A0ABV2AR86</accession>
<gene>
    <name evidence="3" type="ORF">MHBO_003577</name>
</gene>
<comment type="caution">
    <text evidence="3">The sequence shown here is derived from an EMBL/GenBank/DDBJ whole genome shotgun (WGS) entry which is preliminary data.</text>
</comment>
<dbReference type="EMBL" id="JBDODL010002155">
    <property type="protein sequence ID" value="MES1922059.1"/>
    <property type="molecule type" value="Genomic_DNA"/>
</dbReference>
<sequence length="131" mass="15351">MDLYPGGWTVFVFFFCDWSFQLFTFSVRVRESLILNKLLLQVIQTRLRKNGVDFNRTWEEYKNGFGSVHTDYWIGNDVIHQLTTAHHNMLYMRIQDIKGAHYEEQYSDFKIADQSHNYTLTVSAGNGTAGQ</sequence>
<evidence type="ECO:0000256" key="1">
    <source>
        <dbReference type="SAM" id="Phobius"/>
    </source>
</evidence>
<dbReference type="SMART" id="SM00186">
    <property type="entry name" value="FBG"/>
    <property type="match status" value="1"/>
</dbReference>
<protein>
    <recommendedName>
        <fullName evidence="2">Fibrinogen C-terminal domain-containing protein</fullName>
    </recommendedName>
</protein>
<dbReference type="SUPFAM" id="SSF56496">
    <property type="entry name" value="Fibrinogen C-terminal domain-like"/>
    <property type="match status" value="1"/>
</dbReference>
<evidence type="ECO:0000313" key="4">
    <source>
        <dbReference type="Proteomes" id="UP001439008"/>
    </source>
</evidence>
<feature type="domain" description="Fibrinogen C-terminal" evidence="2">
    <location>
        <begin position="1"/>
        <end position="131"/>
    </location>
</feature>
<keyword evidence="1" id="KW-0472">Membrane</keyword>
<dbReference type="InterPro" id="IPR036056">
    <property type="entry name" value="Fibrinogen-like_C"/>
</dbReference>
<reference evidence="3 4" key="1">
    <citation type="journal article" date="2024" name="BMC Biol.">
        <title>Comparative genomics of Ascetosporea gives new insight into the evolutionary basis for animal parasitism in Rhizaria.</title>
        <authorList>
            <person name="Hiltunen Thoren M."/>
            <person name="Onut-Brannstrom I."/>
            <person name="Alfjorden A."/>
            <person name="Peckova H."/>
            <person name="Swords F."/>
            <person name="Hooper C."/>
            <person name="Holzer A.S."/>
            <person name="Bass D."/>
            <person name="Burki F."/>
        </authorList>
    </citation>
    <scope>NUCLEOTIDE SEQUENCE [LARGE SCALE GENOMIC DNA]</scope>
    <source>
        <strain evidence="3">20-A016</strain>
    </source>
</reference>
<dbReference type="PANTHER" id="PTHR19143">
    <property type="entry name" value="FIBRINOGEN/TENASCIN/ANGIOPOEITIN"/>
    <property type="match status" value="1"/>
</dbReference>
<name>A0ABV2AR86_9EUKA</name>
<evidence type="ECO:0000259" key="2">
    <source>
        <dbReference type="PROSITE" id="PS51406"/>
    </source>
</evidence>
<dbReference type="PROSITE" id="PS51406">
    <property type="entry name" value="FIBRINOGEN_C_2"/>
    <property type="match status" value="1"/>
</dbReference>
<dbReference type="InterPro" id="IPR014716">
    <property type="entry name" value="Fibrinogen_a/b/g_C_1"/>
</dbReference>
<dbReference type="Pfam" id="PF00147">
    <property type="entry name" value="Fibrinogen_C"/>
    <property type="match status" value="1"/>
</dbReference>
<keyword evidence="1" id="KW-1133">Transmembrane helix</keyword>
<proteinExistence type="predicted"/>